<dbReference type="RefSeq" id="WP_197114124.1">
    <property type="nucleotide sequence ID" value="NZ_JACBXQ010000001.1"/>
</dbReference>
<gene>
    <name evidence="1" type="ORF">HZY91_01885</name>
</gene>
<sequence>MNQSISLIFQDLEELTFKTPIIKDFSYDIMENKIHTYHLSLDYTKITDPAYVTAHAFLKDNLTEAGLQEYLLAKHPSVISLKIKNQTGQVQSFPLEWQLLPNPSLQDCQCEPMNALAYSSLEGSLLTIGNHPKQNSYYMEKTFT</sequence>
<accession>A0ABS0LQS6</accession>
<proteinExistence type="predicted"/>
<evidence type="ECO:0000313" key="2">
    <source>
        <dbReference type="Proteomes" id="UP000721415"/>
    </source>
</evidence>
<reference evidence="1 2" key="1">
    <citation type="submission" date="2020-07" db="EMBL/GenBank/DDBJ databases">
        <title>Facklamia lactis sp. nov., isolated from raw milk.</title>
        <authorList>
            <person name="Doll E.V."/>
            <person name="Huptas C."/>
            <person name="Staib L."/>
            <person name="Wenning M."/>
            <person name="Scherer S."/>
        </authorList>
    </citation>
    <scope>NUCLEOTIDE SEQUENCE [LARGE SCALE GENOMIC DNA]</scope>
    <source>
        <strain evidence="1 2">DSM 111018</strain>
    </source>
</reference>
<keyword evidence="2" id="KW-1185">Reference proteome</keyword>
<organism evidence="1 2">
    <name type="scientific">Facklamia lactis</name>
    <dbReference type="NCBI Taxonomy" id="2749967"/>
    <lineage>
        <taxon>Bacteria</taxon>
        <taxon>Bacillati</taxon>
        <taxon>Bacillota</taxon>
        <taxon>Bacilli</taxon>
        <taxon>Lactobacillales</taxon>
        <taxon>Aerococcaceae</taxon>
        <taxon>Facklamia</taxon>
    </lineage>
</organism>
<name>A0ABS0LQS6_9LACT</name>
<comment type="caution">
    <text evidence="1">The sequence shown here is derived from an EMBL/GenBank/DDBJ whole genome shotgun (WGS) entry which is preliminary data.</text>
</comment>
<dbReference type="Proteomes" id="UP000721415">
    <property type="component" value="Unassembled WGS sequence"/>
</dbReference>
<dbReference type="EMBL" id="JACBXQ010000001">
    <property type="protein sequence ID" value="MBG9985639.1"/>
    <property type="molecule type" value="Genomic_DNA"/>
</dbReference>
<evidence type="ECO:0000313" key="1">
    <source>
        <dbReference type="EMBL" id="MBG9985639.1"/>
    </source>
</evidence>
<protein>
    <submittedName>
        <fullName evidence="1">Uncharacterized protein</fullName>
    </submittedName>
</protein>